<gene>
    <name evidence="3" type="ORF">AFUS01_LOCUS28759</name>
</gene>
<dbReference type="Proteomes" id="UP000708208">
    <property type="component" value="Unassembled WGS sequence"/>
</dbReference>
<dbReference type="AlphaFoldDB" id="A0A8J2PKK7"/>
<keyword evidence="2" id="KW-0732">Signal</keyword>
<feature type="chain" id="PRO_5035300073" description="Collagen-like protein" evidence="2">
    <location>
        <begin position="21"/>
        <end position="136"/>
    </location>
</feature>
<evidence type="ECO:0008006" key="5">
    <source>
        <dbReference type="Google" id="ProtNLM"/>
    </source>
</evidence>
<accession>A0A8J2PKK7</accession>
<dbReference type="EMBL" id="CAJVCH010415762">
    <property type="protein sequence ID" value="CAG7818245.1"/>
    <property type="molecule type" value="Genomic_DNA"/>
</dbReference>
<evidence type="ECO:0000256" key="1">
    <source>
        <dbReference type="SAM" id="MobiDB-lite"/>
    </source>
</evidence>
<feature type="region of interest" description="Disordered" evidence="1">
    <location>
        <begin position="48"/>
        <end position="136"/>
    </location>
</feature>
<evidence type="ECO:0000313" key="4">
    <source>
        <dbReference type="Proteomes" id="UP000708208"/>
    </source>
</evidence>
<evidence type="ECO:0000256" key="2">
    <source>
        <dbReference type="SAM" id="SignalP"/>
    </source>
</evidence>
<feature type="compositionally biased region" description="Low complexity" evidence="1">
    <location>
        <begin position="122"/>
        <end position="136"/>
    </location>
</feature>
<protein>
    <recommendedName>
        <fullName evidence="5">Collagen-like protein</fullName>
    </recommendedName>
</protein>
<sequence length="136" mass="13419">MFLLSVILALLAIIVVNVTAVKIVPGRIQPPRIQQFQGSQTVRIVLNAQDDGGRGREGPGEQGRSGISEGLVELGLELSGIQGVFEEPGGPGGPTGPTGPTGSTGTTGPGGPTGPTGPAGPVGPQGQEGPQGPESP</sequence>
<keyword evidence="4" id="KW-1185">Reference proteome</keyword>
<feature type="signal peptide" evidence="2">
    <location>
        <begin position="1"/>
        <end position="20"/>
    </location>
</feature>
<evidence type="ECO:0000313" key="3">
    <source>
        <dbReference type="EMBL" id="CAG7818245.1"/>
    </source>
</evidence>
<proteinExistence type="predicted"/>
<name>A0A8J2PKK7_9HEXA</name>
<reference evidence="3" key="1">
    <citation type="submission" date="2021-06" db="EMBL/GenBank/DDBJ databases">
        <authorList>
            <person name="Hodson N. C."/>
            <person name="Mongue J. A."/>
            <person name="Jaron S. K."/>
        </authorList>
    </citation>
    <scope>NUCLEOTIDE SEQUENCE</scope>
</reference>
<comment type="caution">
    <text evidence="3">The sequence shown here is derived from an EMBL/GenBank/DDBJ whole genome shotgun (WGS) entry which is preliminary data.</text>
</comment>
<feature type="compositionally biased region" description="Gly residues" evidence="1">
    <location>
        <begin position="105"/>
        <end position="114"/>
    </location>
</feature>
<feature type="compositionally biased region" description="Low complexity" evidence="1">
    <location>
        <begin position="62"/>
        <end position="81"/>
    </location>
</feature>
<organism evidence="3 4">
    <name type="scientific">Allacma fusca</name>
    <dbReference type="NCBI Taxonomy" id="39272"/>
    <lineage>
        <taxon>Eukaryota</taxon>
        <taxon>Metazoa</taxon>
        <taxon>Ecdysozoa</taxon>
        <taxon>Arthropoda</taxon>
        <taxon>Hexapoda</taxon>
        <taxon>Collembola</taxon>
        <taxon>Symphypleona</taxon>
        <taxon>Sminthuridae</taxon>
        <taxon>Allacma</taxon>
    </lineage>
</organism>